<feature type="binding site" evidence="9">
    <location>
        <position position="108"/>
    </location>
    <ligand>
        <name>anthranilate</name>
        <dbReference type="ChEBI" id="CHEBI:16567"/>
        <label>1</label>
    </ligand>
</feature>
<evidence type="ECO:0000259" key="11">
    <source>
        <dbReference type="Pfam" id="PF00591"/>
    </source>
</evidence>
<feature type="binding site" evidence="9">
    <location>
        <position position="116"/>
    </location>
    <ligand>
        <name>5-phospho-alpha-D-ribose 1-diphosphate</name>
        <dbReference type="ChEBI" id="CHEBI:58017"/>
    </ligand>
</feature>
<feature type="binding site" evidence="9">
    <location>
        <position position="194"/>
    </location>
    <ligand>
        <name>anthranilate</name>
        <dbReference type="ChEBI" id="CHEBI:16567"/>
        <label>2</label>
    </ligand>
</feature>
<evidence type="ECO:0000256" key="5">
    <source>
        <dbReference type="ARBA" id="ARBA00022822"/>
    </source>
</evidence>
<comment type="similarity">
    <text evidence="8">In the C-terminal section; belongs to the anthranilate phosphoribosyltransferase family.</text>
</comment>
<comment type="subunit">
    <text evidence="9">Homodimer.</text>
</comment>
<dbReference type="InterPro" id="IPR035902">
    <property type="entry name" value="Nuc_phospho_transferase"/>
</dbReference>
<comment type="pathway">
    <text evidence="1 9">Amino-acid biosynthesis; L-tryptophan biosynthesis; L-tryptophan from chorismate: step 2/5.</text>
</comment>
<dbReference type="RefSeq" id="WP_091520705.1">
    <property type="nucleotide sequence ID" value="NZ_LT629772.1"/>
</dbReference>
<gene>
    <name evidence="9" type="primary">trpD</name>
    <name evidence="13" type="ORF">SAMN04489812_0962</name>
</gene>
<dbReference type="Pfam" id="PF02885">
    <property type="entry name" value="Glycos_trans_3N"/>
    <property type="match status" value="1"/>
</dbReference>
<feature type="compositionally biased region" description="Pro residues" evidence="10">
    <location>
        <begin position="1"/>
        <end position="29"/>
    </location>
</feature>
<evidence type="ECO:0000259" key="12">
    <source>
        <dbReference type="Pfam" id="PF02885"/>
    </source>
</evidence>
<feature type="binding site" evidence="9">
    <location>
        <position position="253"/>
    </location>
    <ligand>
        <name>Mg(2+)</name>
        <dbReference type="ChEBI" id="CHEBI:18420"/>
        <label>2</label>
    </ligand>
</feature>
<evidence type="ECO:0000256" key="2">
    <source>
        <dbReference type="ARBA" id="ARBA00022605"/>
    </source>
</evidence>
<evidence type="ECO:0000256" key="7">
    <source>
        <dbReference type="ARBA" id="ARBA00052328"/>
    </source>
</evidence>
<keyword evidence="3 9" id="KW-0328">Glycosyltransferase</keyword>
<keyword evidence="2 9" id="KW-0028">Amino-acid biosynthesis</keyword>
<dbReference type="STRING" id="630515.SAMN04489812_0962"/>
<name>A0A1H1PPH3_9ACTN</name>
<dbReference type="UniPathway" id="UPA00035">
    <property type="reaction ID" value="UER00041"/>
</dbReference>
<feature type="region of interest" description="Disordered" evidence="10">
    <location>
        <begin position="1"/>
        <end position="33"/>
    </location>
</feature>
<reference evidence="13 14" key="1">
    <citation type="submission" date="2016-10" db="EMBL/GenBank/DDBJ databases">
        <authorList>
            <person name="de Groot N.N."/>
        </authorList>
    </citation>
    <scope>NUCLEOTIDE SEQUENCE [LARGE SCALE GENOMIC DNA]</scope>
    <source>
        <strain evidence="13 14">DSM 21800</strain>
    </source>
</reference>
<dbReference type="EMBL" id="LT629772">
    <property type="protein sequence ID" value="SDS12649.1"/>
    <property type="molecule type" value="Genomic_DNA"/>
</dbReference>
<dbReference type="HAMAP" id="MF_00211">
    <property type="entry name" value="TrpD"/>
    <property type="match status" value="1"/>
</dbReference>
<dbReference type="Gene3D" id="1.20.970.10">
    <property type="entry name" value="Transferase, Pyrimidine Nucleoside Phosphorylase, Chain C"/>
    <property type="match status" value="1"/>
</dbReference>
<feature type="binding site" evidence="9">
    <location>
        <begin position="136"/>
        <end position="144"/>
    </location>
    <ligand>
        <name>5-phospho-alpha-D-ribose 1-diphosphate</name>
        <dbReference type="ChEBI" id="CHEBI:58017"/>
    </ligand>
</feature>
<evidence type="ECO:0000313" key="14">
    <source>
        <dbReference type="Proteomes" id="UP000199103"/>
    </source>
</evidence>
<comment type="similarity">
    <text evidence="9">Belongs to the anthranilate phosphoribosyltransferase family.</text>
</comment>
<evidence type="ECO:0000256" key="8">
    <source>
        <dbReference type="ARBA" id="ARBA00061188"/>
    </source>
</evidence>
<dbReference type="Pfam" id="PF00591">
    <property type="entry name" value="Glycos_transf_3"/>
    <property type="match status" value="1"/>
</dbReference>
<proteinExistence type="inferred from homology"/>
<dbReference type="GO" id="GO:0000287">
    <property type="term" value="F:magnesium ion binding"/>
    <property type="evidence" value="ECO:0007669"/>
    <property type="project" value="UniProtKB-UniRule"/>
</dbReference>
<comment type="cofactor">
    <cofactor evidence="9">
        <name>Mg(2+)</name>
        <dbReference type="ChEBI" id="CHEBI:18420"/>
    </cofactor>
    <text evidence="9">Binds 2 magnesium ions per monomer.</text>
</comment>
<sequence length="372" mass="37830">MTPQSPQPVPPTPAAPAPADPAADPPAPRNWPGVLTTLIRGQALDRDDTAWAMGQILAGEASDVQIAGFAVALRSKGETVEEISGLADAMLAFATPIQAPSPAVDIVGSGGDRSNTVNISTMAAIVAAAAGARVVKHGSRSASSACGAADVLEALGVRLDLSPGLQRRVIDELGIGFLFAPHYHPSLRNAASARSQLGVLTPFNFLGPLTNPGRPVAHAVGVAVEEMAALTAGVLADRGDRGVVFHGTDGLDELTTTTTSAVWLFDHGSVEQTELDPRDLGIERSVLPDLVGGDPALNAQIAREVLSGSTGPVRDIVLLNAAAALAAFDGPGAAADLVDTLRGQLARAADAVDSGAASRLLTAWAELTSTIS</sequence>
<evidence type="ECO:0000256" key="9">
    <source>
        <dbReference type="HAMAP-Rule" id="MF_00211"/>
    </source>
</evidence>
<dbReference type="SUPFAM" id="SSF47648">
    <property type="entry name" value="Nucleoside phosphorylase/phosphoribosyltransferase N-terminal domain"/>
    <property type="match status" value="1"/>
</dbReference>
<evidence type="ECO:0000256" key="4">
    <source>
        <dbReference type="ARBA" id="ARBA00022679"/>
    </source>
</evidence>
<dbReference type="NCBIfam" id="TIGR01245">
    <property type="entry name" value="trpD"/>
    <property type="match status" value="1"/>
</dbReference>
<evidence type="ECO:0000256" key="1">
    <source>
        <dbReference type="ARBA" id="ARBA00004907"/>
    </source>
</evidence>
<dbReference type="PANTHER" id="PTHR43285">
    <property type="entry name" value="ANTHRANILATE PHOSPHORIBOSYLTRANSFERASE"/>
    <property type="match status" value="1"/>
</dbReference>
<dbReference type="GO" id="GO:0005829">
    <property type="term" value="C:cytosol"/>
    <property type="evidence" value="ECO:0007669"/>
    <property type="project" value="TreeGrafter"/>
</dbReference>
<dbReference type="GO" id="GO:0000162">
    <property type="term" value="P:L-tryptophan biosynthetic process"/>
    <property type="evidence" value="ECO:0007669"/>
    <property type="project" value="UniProtKB-UniRule"/>
</dbReference>
<keyword evidence="9" id="KW-0479">Metal-binding</keyword>
<dbReference type="PANTHER" id="PTHR43285:SF2">
    <property type="entry name" value="ANTHRANILATE PHOSPHORIBOSYLTRANSFERASE"/>
    <property type="match status" value="1"/>
</dbReference>
<evidence type="ECO:0000256" key="6">
    <source>
        <dbReference type="ARBA" id="ARBA00023141"/>
    </source>
</evidence>
<dbReference type="InterPro" id="IPR005940">
    <property type="entry name" value="Anthranilate_Pribosyl_Tfrase"/>
</dbReference>
<feature type="binding site" evidence="9">
    <location>
        <position position="148"/>
    </location>
    <ligand>
        <name>5-phospho-alpha-D-ribose 1-diphosphate</name>
        <dbReference type="ChEBI" id="CHEBI:58017"/>
    </ligand>
</feature>
<feature type="binding site" evidence="9">
    <location>
        <position position="120"/>
    </location>
    <ligand>
        <name>Mg(2+)</name>
        <dbReference type="ChEBI" id="CHEBI:18420"/>
        <label>1</label>
    </ligand>
</feature>
<comment type="catalytic activity">
    <reaction evidence="7 9">
        <text>N-(5-phospho-beta-D-ribosyl)anthranilate + diphosphate = 5-phospho-alpha-D-ribose 1-diphosphate + anthranilate</text>
        <dbReference type="Rhea" id="RHEA:11768"/>
        <dbReference type="ChEBI" id="CHEBI:16567"/>
        <dbReference type="ChEBI" id="CHEBI:18277"/>
        <dbReference type="ChEBI" id="CHEBI:33019"/>
        <dbReference type="ChEBI" id="CHEBI:58017"/>
        <dbReference type="EC" id="2.4.2.18"/>
    </reaction>
</comment>
<dbReference type="AlphaFoldDB" id="A0A1H1PPH3"/>
<feature type="binding site" evidence="9">
    <location>
        <position position="108"/>
    </location>
    <ligand>
        <name>5-phospho-alpha-D-ribose 1-diphosphate</name>
        <dbReference type="ChEBI" id="CHEBI:58017"/>
    </ligand>
</feature>
<dbReference type="InterPro" id="IPR036320">
    <property type="entry name" value="Glycosyl_Trfase_fam3_N_dom_sf"/>
</dbReference>
<comment type="function">
    <text evidence="9">Catalyzes the transfer of the phosphoribosyl group of 5-phosphorylribose-1-pyrophosphate (PRPP) to anthranilate to yield N-(5'-phosphoribosyl)-anthranilate (PRA).</text>
</comment>
<dbReference type="GO" id="GO:0004048">
    <property type="term" value="F:anthranilate phosphoribosyltransferase activity"/>
    <property type="evidence" value="ECO:0007669"/>
    <property type="project" value="UniProtKB-UniRule"/>
</dbReference>
<feature type="domain" description="Glycosyl transferase family 3 N-terminal" evidence="12">
    <location>
        <begin position="34"/>
        <end position="94"/>
    </location>
</feature>
<dbReference type="SUPFAM" id="SSF52418">
    <property type="entry name" value="Nucleoside phosphorylase/phosphoribosyltransferase catalytic domain"/>
    <property type="match status" value="1"/>
</dbReference>
<dbReference type="InterPro" id="IPR000312">
    <property type="entry name" value="Glycosyl_Trfase_fam3"/>
</dbReference>
<comment type="caution">
    <text evidence="9">Lacks conserved residue(s) required for the propagation of feature annotation.</text>
</comment>
<organism evidence="13 14">
    <name type="scientific">Microlunatus soli</name>
    <dbReference type="NCBI Taxonomy" id="630515"/>
    <lineage>
        <taxon>Bacteria</taxon>
        <taxon>Bacillati</taxon>
        <taxon>Actinomycetota</taxon>
        <taxon>Actinomycetes</taxon>
        <taxon>Propionibacteriales</taxon>
        <taxon>Propionibacteriaceae</taxon>
        <taxon>Microlunatus</taxon>
    </lineage>
</organism>
<keyword evidence="9" id="KW-0460">Magnesium</keyword>
<keyword evidence="5 9" id="KW-0822">Tryptophan biosynthesis</keyword>
<feature type="binding site" evidence="9">
    <location>
        <begin position="111"/>
        <end position="112"/>
    </location>
    <ligand>
        <name>5-phospho-alpha-D-ribose 1-diphosphate</name>
        <dbReference type="ChEBI" id="CHEBI:58017"/>
    </ligand>
</feature>
<feature type="binding site" evidence="9">
    <location>
        <position position="253"/>
    </location>
    <ligand>
        <name>Mg(2+)</name>
        <dbReference type="ChEBI" id="CHEBI:18420"/>
        <label>1</label>
    </ligand>
</feature>
<feature type="binding site" evidence="9">
    <location>
        <position position="252"/>
    </location>
    <ligand>
        <name>Mg(2+)</name>
        <dbReference type="ChEBI" id="CHEBI:18420"/>
        <label>2</label>
    </ligand>
</feature>
<feature type="domain" description="Glycosyl transferase family 3" evidence="11">
    <location>
        <begin position="102"/>
        <end position="357"/>
    </location>
</feature>
<evidence type="ECO:0000313" key="13">
    <source>
        <dbReference type="EMBL" id="SDS12649.1"/>
    </source>
</evidence>
<keyword evidence="6 9" id="KW-0057">Aromatic amino acid biosynthesis</keyword>
<accession>A0A1H1PPH3</accession>
<keyword evidence="4 9" id="KW-0808">Transferase</keyword>
<dbReference type="Proteomes" id="UP000199103">
    <property type="component" value="Chromosome I"/>
</dbReference>
<dbReference type="FunFam" id="3.40.1030.10:FF:000002">
    <property type="entry name" value="Anthranilate phosphoribosyltransferase"/>
    <property type="match status" value="1"/>
</dbReference>
<keyword evidence="14" id="KW-1185">Reference proteome</keyword>
<evidence type="ECO:0000256" key="3">
    <source>
        <dbReference type="ARBA" id="ARBA00022676"/>
    </source>
</evidence>
<evidence type="ECO:0000256" key="10">
    <source>
        <dbReference type="SAM" id="MobiDB-lite"/>
    </source>
</evidence>
<feature type="binding site" evidence="9">
    <location>
        <begin position="118"/>
        <end position="121"/>
    </location>
    <ligand>
        <name>5-phospho-alpha-D-ribose 1-diphosphate</name>
        <dbReference type="ChEBI" id="CHEBI:58017"/>
    </ligand>
</feature>
<protein>
    <recommendedName>
        <fullName evidence="9">Anthranilate phosphoribosyltransferase</fullName>
        <ecNumber evidence="9">2.4.2.18</ecNumber>
    </recommendedName>
</protein>
<dbReference type="InterPro" id="IPR017459">
    <property type="entry name" value="Glycosyl_Trfase_fam3_N_dom"/>
</dbReference>
<dbReference type="Gene3D" id="3.40.1030.10">
    <property type="entry name" value="Nucleoside phosphorylase/phosphoribosyltransferase catalytic domain"/>
    <property type="match status" value="1"/>
</dbReference>
<dbReference type="EC" id="2.4.2.18" evidence="9"/>
<dbReference type="OrthoDB" id="9806430at2"/>